<evidence type="ECO:0000259" key="2">
    <source>
        <dbReference type="PROSITE" id="PS50943"/>
    </source>
</evidence>
<dbReference type="Proteomes" id="UP000003763">
    <property type="component" value="Unassembled WGS sequence"/>
</dbReference>
<protein>
    <recommendedName>
        <fullName evidence="2">HTH cro/C1-type domain-containing protein</fullName>
    </recommendedName>
</protein>
<dbReference type="RefSeq" id="WP_007861169.1">
    <property type="nucleotide sequence ID" value="NZ_JH376420.1"/>
</dbReference>
<dbReference type="HOGENOM" id="CLU_1486611_0_0_9"/>
<dbReference type="InterPro" id="IPR010982">
    <property type="entry name" value="Lambda_DNA-bd_dom_sf"/>
</dbReference>
<dbReference type="GO" id="GO:0003677">
    <property type="term" value="F:DNA binding"/>
    <property type="evidence" value="ECO:0007669"/>
    <property type="project" value="UniProtKB-KW"/>
</dbReference>
<dbReference type="InterPro" id="IPR001387">
    <property type="entry name" value="Cro/C1-type_HTH"/>
</dbReference>
<evidence type="ECO:0000313" key="4">
    <source>
        <dbReference type="Proteomes" id="UP000003763"/>
    </source>
</evidence>
<dbReference type="PANTHER" id="PTHR46558:SF11">
    <property type="entry name" value="HTH-TYPE TRANSCRIPTIONAL REGULATOR XRE"/>
    <property type="match status" value="1"/>
</dbReference>
<proteinExistence type="predicted"/>
<organism evidence="3 4">
    <name type="scientific">[Clostridium] citroniae WAL-17108</name>
    <dbReference type="NCBI Taxonomy" id="742733"/>
    <lineage>
        <taxon>Bacteria</taxon>
        <taxon>Bacillati</taxon>
        <taxon>Bacillota</taxon>
        <taxon>Clostridia</taxon>
        <taxon>Lachnospirales</taxon>
        <taxon>Lachnospiraceae</taxon>
        <taxon>Enterocloster</taxon>
    </lineage>
</organism>
<keyword evidence="1" id="KW-0238">DNA-binding</keyword>
<dbReference type="AlphaFoldDB" id="G5HGP3"/>
<gene>
    <name evidence="3" type="ORF">HMPREF9469_01812</name>
</gene>
<evidence type="ECO:0000313" key="3">
    <source>
        <dbReference type="EMBL" id="EHE99243.1"/>
    </source>
</evidence>
<reference evidence="3 4" key="1">
    <citation type="submission" date="2011-08" db="EMBL/GenBank/DDBJ databases">
        <title>The Genome Sequence of Clostridium citroniae WAL-17108.</title>
        <authorList>
            <consortium name="The Broad Institute Genome Sequencing Platform"/>
            <person name="Earl A."/>
            <person name="Ward D."/>
            <person name="Feldgarden M."/>
            <person name="Gevers D."/>
            <person name="Finegold S.M."/>
            <person name="Summanen P.H."/>
            <person name="Molitoris D.R."/>
            <person name="Vaisanen M.L."/>
            <person name="Daigneault M."/>
            <person name="Allen-Vercoe E."/>
            <person name="Young S.K."/>
            <person name="Zeng Q."/>
            <person name="Gargeya S."/>
            <person name="Fitzgerald M."/>
            <person name="Haas B."/>
            <person name="Abouelleil A."/>
            <person name="Alvarado L."/>
            <person name="Arachchi H.M."/>
            <person name="Berlin A."/>
            <person name="Brown A."/>
            <person name="Chapman S.B."/>
            <person name="Chen Z."/>
            <person name="Dunbar C."/>
            <person name="Freedman E."/>
            <person name="Gearin G."/>
            <person name="Gellesch M."/>
            <person name="Goldberg J."/>
            <person name="Griggs A."/>
            <person name="Gujja S."/>
            <person name="Heiman D."/>
            <person name="Howarth C."/>
            <person name="Larson L."/>
            <person name="Lui A."/>
            <person name="MacDonald P.J.P."/>
            <person name="Montmayeur A."/>
            <person name="Murphy C."/>
            <person name="Neiman D."/>
            <person name="Pearson M."/>
            <person name="Priest M."/>
            <person name="Roberts A."/>
            <person name="Saif S."/>
            <person name="Shea T."/>
            <person name="Shenoy N."/>
            <person name="Sisk P."/>
            <person name="Stolte C."/>
            <person name="Sykes S."/>
            <person name="Wortman J."/>
            <person name="Nusbaum C."/>
            <person name="Birren B."/>
        </authorList>
    </citation>
    <scope>NUCLEOTIDE SEQUENCE [LARGE SCALE GENOMIC DNA]</scope>
    <source>
        <strain evidence="3 4">WAL-17108</strain>
    </source>
</reference>
<dbReference type="Pfam" id="PF01381">
    <property type="entry name" value="HTH_3"/>
    <property type="match status" value="1"/>
</dbReference>
<dbReference type="SMART" id="SM00530">
    <property type="entry name" value="HTH_XRE"/>
    <property type="match status" value="1"/>
</dbReference>
<name>G5HGP3_9FIRM</name>
<dbReference type="PROSITE" id="PS50943">
    <property type="entry name" value="HTH_CROC1"/>
    <property type="match status" value="1"/>
</dbReference>
<accession>G5HGP3</accession>
<dbReference type="CDD" id="cd00093">
    <property type="entry name" value="HTH_XRE"/>
    <property type="match status" value="1"/>
</dbReference>
<comment type="caution">
    <text evidence="3">The sequence shown here is derived from an EMBL/GenBank/DDBJ whole genome shotgun (WGS) entry which is preliminary data.</text>
</comment>
<evidence type="ECO:0000256" key="1">
    <source>
        <dbReference type="ARBA" id="ARBA00023125"/>
    </source>
</evidence>
<sequence length="181" mass="20906">MFGTRLKELRTAHGYTLRQLGKELDISYSSLSNYENGVQQPNYETLEKIATFFNVRLDYLTGKSDIPSFNGLVFNDDIKSIQESYNNAPLMIQEKLSLILDNLYLICNELMRSPNSTQCMERFQDIMKNLLSIQTIAQKSSFVDSAMPDLSDIENAYKNYQSEKNNLVSNLDLFFESLRKH</sequence>
<dbReference type="Gene3D" id="1.10.260.40">
    <property type="entry name" value="lambda repressor-like DNA-binding domains"/>
    <property type="match status" value="1"/>
</dbReference>
<dbReference type="SUPFAM" id="SSF47413">
    <property type="entry name" value="lambda repressor-like DNA-binding domains"/>
    <property type="match status" value="1"/>
</dbReference>
<dbReference type="eggNOG" id="COG1396">
    <property type="taxonomic scope" value="Bacteria"/>
</dbReference>
<dbReference type="PANTHER" id="PTHR46558">
    <property type="entry name" value="TRACRIPTIONAL REGULATORY PROTEIN-RELATED-RELATED"/>
    <property type="match status" value="1"/>
</dbReference>
<dbReference type="EMBL" id="ADLJ01000014">
    <property type="protein sequence ID" value="EHE99243.1"/>
    <property type="molecule type" value="Genomic_DNA"/>
</dbReference>
<feature type="domain" description="HTH cro/C1-type" evidence="2">
    <location>
        <begin position="6"/>
        <end position="60"/>
    </location>
</feature>